<dbReference type="PANTHER" id="PTHR34835:SF11">
    <property type="entry name" value="AMINOTRANSFERASE-LIKE PLANT MOBILE DOMAIN-CONTAINING PROTEIN"/>
    <property type="match status" value="1"/>
</dbReference>
<feature type="compositionally biased region" description="Polar residues" evidence="1">
    <location>
        <begin position="372"/>
        <end position="390"/>
    </location>
</feature>
<feature type="compositionally biased region" description="Basic and acidic residues" evidence="1">
    <location>
        <begin position="334"/>
        <end position="344"/>
    </location>
</feature>
<feature type="compositionally biased region" description="Basic residues" evidence="1">
    <location>
        <begin position="318"/>
        <end position="328"/>
    </location>
</feature>
<protein>
    <recommendedName>
        <fullName evidence="4">Ubiquitin-like protease family profile domain-containing protein</fullName>
    </recommendedName>
</protein>
<keyword evidence="2" id="KW-0812">Transmembrane</keyword>
<feature type="region of interest" description="Disordered" evidence="1">
    <location>
        <begin position="1"/>
        <end position="40"/>
    </location>
</feature>
<evidence type="ECO:0000256" key="2">
    <source>
        <dbReference type="SAM" id="Phobius"/>
    </source>
</evidence>
<evidence type="ECO:0000256" key="1">
    <source>
        <dbReference type="SAM" id="MobiDB-lite"/>
    </source>
</evidence>
<feature type="region of interest" description="Disordered" evidence="1">
    <location>
        <begin position="444"/>
        <end position="476"/>
    </location>
</feature>
<feature type="compositionally biased region" description="Polar residues" evidence="1">
    <location>
        <begin position="444"/>
        <end position="461"/>
    </location>
</feature>
<evidence type="ECO:0008006" key="4">
    <source>
        <dbReference type="Google" id="ProtNLM"/>
    </source>
</evidence>
<keyword evidence="2" id="KW-1133">Transmembrane helix</keyword>
<organism evidence="3">
    <name type="scientific">Triticum aestivum</name>
    <name type="common">Wheat</name>
    <dbReference type="NCBI Taxonomy" id="4565"/>
    <lineage>
        <taxon>Eukaryota</taxon>
        <taxon>Viridiplantae</taxon>
        <taxon>Streptophyta</taxon>
        <taxon>Embryophyta</taxon>
        <taxon>Tracheophyta</taxon>
        <taxon>Spermatophyta</taxon>
        <taxon>Magnoliopsida</taxon>
        <taxon>Liliopsida</taxon>
        <taxon>Poales</taxon>
        <taxon>Poaceae</taxon>
        <taxon>BOP clade</taxon>
        <taxon>Pooideae</taxon>
        <taxon>Triticodae</taxon>
        <taxon>Triticeae</taxon>
        <taxon>Triticinae</taxon>
        <taxon>Triticum</taxon>
    </lineage>
</organism>
<feature type="compositionally biased region" description="Basic residues" evidence="1">
    <location>
        <begin position="17"/>
        <end position="26"/>
    </location>
</feature>
<gene>
    <name evidence="3" type="ORF">TRAES_3BF117800050CFD_c1</name>
</gene>
<feature type="region of interest" description="Disordered" evidence="1">
    <location>
        <begin position="310"/>
        <end position="425"/>
    </location>
</feature>
<dbReference type="EMBL" id="HG670306">
    <property type="protein sequence ID" value="CDM83272.1"/>
    <property type="molecule type" value="Genomic_DNA"/>
</dbReference>
<feature type="region of interest" description="Disordered" evidence="1">
    <location>
        <begin position="514"/>
        <end position="539"/>
    </location>
</feature>
<feature type="compositionally biased region" description="Polar residues" evidence="1">
    <location>
        <begin position="400"/>
        <end position="410"/>
    </location>
</feature>
<accession>A0A077RT05</accession>
<feature type="compositionally biased region" description="Basic and acidic residues" evidence="1">
    <location>
        <begin position="412"/>
        <end position="424"/>
    </location>
</feature>
<feature type="transmembrane region" description="Helical" evidence="2">
    <location>
        <begin position="858"/>
        <end position="877"/>
    </location>
</feature>
<dbReference type="ExpressionAtlas" id="A0A077RT05">
    <property type="expression patterns" value="baseline and differential"/>
</dbReference>
<sequence>MKDSTDEQNGEGAARVKQGHRHPRKKQVQEGRNRASPTRLVKLNKSLDQRQKDLIETYHLGGILKIEATTLPADLSRWVMQIYDPASECIVVPGRGEIPVTAESVHHTLGLRNSGEEVFYGWDAEAISFINNRFDFQNGCAPEITTVCTMIKEMNERADDDFMRAWLIVVVCTFMCPTTSLHVSARCYPIVADLEKMKRLNFSAFIANQIKASLWGSNKKKAVNCCVHHMVVLYVDSLVVDFAVPDFPVRVEAWDNKRIGLVAKADKNPQGGYGKLRKKRKIAAMVSSLCSEWSDRIGIFIEEIGSLDREDDRDSRSNSHRTKRRRAAHVPGIRIEEIEHHWGAADHQSLRQPQSQRKMDKKESEEDGQERCNGNNSDDFVSTRTTTSKQNELRSKILPSRNSGNVTIKQKSAPETEPAREGAKAGKPLECSHANLAGNVNQWGHTATNRDGMQTHTTANTDGLVENGHKGNIPPGSENITILDVTPISSAPPLDRFVHHTPSPATGVAYMVSSGTPATSKSCPAPSSQKKGGAPTSVQSREAHATQLATATIREKLRLWPLAQQQAMQQTQVGSSNPVFTPSSYSNHPVRATQDCPSFDLNISFHEDEGTNRGQSIELRPRNLDVCMSESGDEWGLDPEELQKACYEAEKAFALKKEKERVEMEERLRNGRQINDQNSKTPVTATTNTENAVNHQELQQQLGTIGELKPIINYDALYISCNELAQTMAIGQKMDSMVAEIAIIALSEAGLRPKKRLMPLRVAVSFPTLEILDKENPKETGHYWLMVLNIRDKRFEVLDSARTFKDKALVENANKIMKGIKINWERHYSKSSVQIADWELHEIKCPKEDNRQGHPYPIFYFLFSAFFLFRFIIFFLVRA</sequence>
<dbReference type="AlphaFoldDB" id="A0A077RT05"/>
<dbReference type="HOGENOM" id="CLU_327452_0_0_1"/>
<keyword evidence="2" id="KW-0472">Membrane</keyword>
<dbReference type="PANTHER" id="PTHR34835">
    <property type="entry name" value="OS07G0283600 PROTEIN-RELATED"/>
    <property type="match status" value="1"/>
</dbReference>
<reference evidence="3" key="1">
    <citation type="journal article" date="2014" name="Science">
        <title>Structural and functional partitioning of bread wheat chromosome 3B.</title>
        <authorList>
            <person name="Choulet F."/>
            <person name="Alberti A."/>
            <person name="Theil S."/>
            <person name="Glover N."/>
            <person name="Barbe V."/>
            <person name="Daron J."/>
            <person name="Pingault L."/>
            <person name="Sourdille P."/>
            <person name="Couloux A."/>
            <person name="Paux E."/>
            <person name="Leroy P."/>
            <person name="Mangenot S."/>
            <person name="Guilhot N."/>
            <person name="Le Gouis J."/>
            <person name="Balfourier F."/>
            <person name="Alaux M."/>
            <person name="Jamilloux V."/>
            <person name="Poulain J."/>
            <person name="Durand C."/>
            <person name="Bellec A."/>
            <person name="Gaspin C."/>
            <person name="Safar J."/>
            <person name="Dolezel J."/>
            <person name="Rogers J."/>
            <person name="Vandepoele K."/>
            <person name="Aury J.M."/>
            <person name="Mayer K."/>
            <person name="Berges H."/>
            <person name="Quesneville H."/>
            <person name="Wincker P."/>
            <person name="Feuillet C."/>
        </authorList>
    </citation>
    <scope>NUCLEOTIDE SEQUENCE</scope>
</reference>
<proteinExistence type="predicted"/>
<evidence type="ECO:0000313" key="3">
    <source>
        <dbReference type="EMBL" id="CDM83272.1"/>
    </source>
</evidence>
<name>A0A077RT05_WHEAT</name>